<organism evidence="1 2">
    <name type="scientific">Tanacetum coccineum</name>
    <dbReference type="NCBI Taxonomy" id="301880"/>
    <lineage>
        <taxon>Eukaryota</taxon>
        <taxon>Viridiplantae</taxon>
        <taxon>Streptophyta</taxon>
        <taxon>Embryophyta</taxon>
        <taxon>Tracheophyta</taxon>
        <taxon>Spermatophyta</taxon>
        <taxon>Magnoliopsida</taxon>
        <taxon>eudicotyledons</taxon>
        <taxon>Gunneridae</taxon>
        <taxon>Pentapetalae</taxon>
        <taxon>asterids</taxon>
        <taxon>campanulids</taxon>
        <taxon>Asterales</taxon>
        <taxon>Asteraceae</taxon>
        <taxon>Asteroideae</taxon>
        <taxon>Anthemideae</taxon>
        <taxon>Anthemidinae</taxon>
        <taxon>Tanacetum</taxon>
    </lineage>
</organism>
<sequence>MAAFRVLKTLFQHFIDSWLSLDDDDGQMKSKVLHKREYDSRVNERQLQIEEGKVDTSKALDANIRPIYDKEPMATVQTIAEYNVFATAQQHSFNNEGWIVGLRWVPTGKIFTSITTKVDSEPPNGSNEDITNSYEYEQTLDVSAGTLNLSAYTSYNPKKESDVRSS</sequence>
<keyword evidence="2" id="KW-1185">Reference proteome</keyword>
<reference evidence="1" key="1">
    <citation type="journal article" date="2022" name="Int. J. Mol. Sci.">
        <title>Draft Genome of Tanacetum Coccineum: Genomic Comparison of Closely Related Tanacetum-Family Plants.</title>
        <authorList>
            <person name="Yamashiro T."/>
            <person name="Shiraishi A."/>
            <person name="Nakayama K."/>
            <person name="Satake H."/>
        </authorList>
    </citation>
    <scope>NUCLEOTIDE SEQUENCE</scope>
</reference>
<gene>
    <name evidence="1" type="ORF">Tco_0953155</name>
</gene>
<dbReference type="EMBL" id="BQNB010015813">
    <property type="protein sequence ID" value="GJT44440.1"/>
    <property type="molecule type" value="Genomic_DNA"/>
</dbReference>
<dbReference type="Proteomes" id="UP001151760">
    <property type="component" value="Unassembled WGS sequence"/>
</dbReference>
<proteinExistence type="predicted"/>
<protein>
    <submittedName>
        <fullName evidence="1">Uncharacterized protein</fullName>
    </submittedName>
</protein>
<comment type="caution">
    <text evidence="1">The sequence shown here is derived from an EMBL/GenBank/DDBJ whole genome shotgun (WGS) entry which is preliminary data.</text>
</comment>
<evidence type="ECO:0000313" key="1">
    <source>
        <dbReference type="EMBL" id="GJT44440.1"/>
    </source>
</evidence>
<accession>A0ABQ5DZA8</accession>
<evidence type="ECO:0000313" key="2">
    <source>
        <dbReference type="Proteomes" id="UP001151760"/>
    </source>
</evidence>
<name>A0ABQ5DZA8_9ASTR</name>
<reference evidence="1" key="2">
    <citation type="submission" date="2022-01" db="EMBL/GenBank/DDBJ databases">
        <authorList>
            <person name="Yamashiro T."/>
            <person name="Shiraishi A."/>
            <person name="Satake H."/>
            <person name="Nakayama K."/>
        </authorList>
    </citation>
    <scope>NUCLEOTIDE SEQUENCE</scope>
</reference>